<evidence type="ECO:0000256" key="5">
    <source>
        <dbReference type="ARBA" id="ARBA00022989"/>
    </source>
</evidence>
<evidence type="ECO:0000256" key="3">
    <source>
        <dbReference type="ARBA" id="ARBA00022679"/>
    </source>
</evidence>
<name>A0A6C0I8Q4_9ZZZZ</name>
<dbReference type="AlphaFoldDB" id="A0A6C0I8Q4"/>
<sequence>MNYFKITENRYLFLDIFLKNDKLYLICPIYDDNVYNIIIKPELKLFDKIIQKGHNSRFDIIIYDCNCNFIEITYQGITKEFVLENNCTTHMGTLALTTLFKNDYKLFNLFYEYYKNRGVEHFFMYYNGNITEEVNSYFKDKLDCTLVEWNFHYWSHGCKNIHHAQISQMHDALYKYGKNQYDYMIFCDLDEYFIIQTIKSNPEVDVFGYCNVWAKTLDGKIPEKMPEKFLISDDISPYITRSKNIYKCSSVKTIHVHSPISFTNGKGMYLTNFRMFHFYNWSGKPRGFNLTKLIQNNNNNDINE</sequence>
<dbReference type="PANTHER" id="PTHR21461:SF69">
    <property type="entry name" value="GLYCOSYLTRANSFERASE FAMILY 92 PROTEIN"/>
    <property type="match status" value="1"/>
</dbReference>
<dbReference type="InterPro" id="IPR008166">
    <property type="entry name" value="Glyco_transf_92"/>
</dbReference>
<evidence type="ECO:0000256" key="2">
    <source>
        <dbReference type="ARBA" id="ARBA00022676"/>
    </source>
</evidence>
<keyword evidence="3" id="KW-0808">Transferase</keyword>
<comment type="subcellular location">
    <subcellularLocation>
        <location evidence="1">Membrane</location>
        <topology evidence="1">Single-pass membrane protein</topology>
    </subcellularLocation>
</comment>
<protein>
    <recommendedName>
        <fullName evidence="8">Glycosyltransferase family 92 protein</fullName>
    </recommendedName>
</protein>
<dbReference type="GO" id="GO:0016757">
    <property type="term" value="F:glycosyltransferase activity"/>
    <property type="evidence" value="ECO:0007669"/>
    <property type="project" value="UniProtKB-KW"/>
</dbReference>
<dbReference type="GO" id="GO:0016020">
    <property type="term" value="C:membrane"/>
    <property type="evidence" value="ECO:0007669"/>
    <property type="project" value="UniProtKB-SubCell"/>
</dbReference>
<accession>A0A6C0I8Q4</accession>
<keyword evidence="5" id="KW-1133">Transmembrane helix</keyword>
<keyword evidence="4" id="KW-0812">Transmembrane</keyword>
<dbReference type="PANTHER" id="PTHR21461">
    <property type="entry name" value="GLYCOSYLTRANSFERASE FAMILY 92 PROTEIN"/>
    <property type="match status" value="1"/>
</dbReference>
<evidence type="ECO:0000256" key="1">
    <source>
        <dbReference type="ARBA" id="ARBA00004167"/>
    </source>
</evidence>
<evidence type="ECO:0000313" key="7">
    <source>
        <dbReference type="EMBL" id="QHT89192.1"/>
    </source>
</evidence>
<dbReference type="GO" id="GO:0005737">
    <property type="term" value="C:cytoplasm"/>
    <property type="evidence" value="ECO:0007669"/>
    <property type="project" value="TreeGrafter"/>
</dbReference>
<dbReference type="EMBL" id="MN740137">
    <property type="protein sequence ID" value="QHT89192.1"/>
    <property type="molecule type" value="Genomic_DNA"/>
</dbReference>
<proteinExistence type="predicted"/>
<organism evidence="7">
    <name type="scientific">viral metagenome</name>
    <dbReference type="NCBI Taxonomy" id="1070528"/>
    <lineage>
        <taxon>unclassified sequences</taxon>
        <taxon>metagenomes</taxon>
        <taxon>organismal metagenomes</taxon>
    </lineage>
</organism>
<reference evidence="7" key="1">
    <citation type="journal article" date="2020" name="Nature">
        <title>Giant virus diversity and host interactions through global metagenomics.</title>
        <authorList>
            <person name="Schulz F."/>
            <person name="Roux S."/>
            <person name="Paez-Espino D."/>
            <person name="Jungbluth S."/>
            <person name="Walsh D.A."/>
            <person name="Denef V.J."/>
            <person name="McMahon K.D."/>
            <person name="Konstantinidis K.T."/>
            <person name="Eloe-Fadrosh E.A."/>
            <person name="Kyrpides N.C."/>
            <person name="Woyke T."/>
        </authorList>
    </citation>
    <scope>NUCLEOTIDE SEQUENCE</scope>
    <source>
        <strain evidence="7">GVMAG-M-3300023184-53</strain>
    </source>
</reference>
<dbReference type="Pfam" id="PF01697">
    <property type="entry name" value="Glyco_transf_92"/>
    <property type="match status" value="1"/>
</dbReference>
<evidence type="ECO:0000256" key="4">
    <source>
        <dbReference type="ARBA" id="ARBA00022692"/>
    </source>
</evidence>
<keyword evidence="2" id="KW-0328">Glycosyltransferase</keyword>
<evidence type="ECO:0000256" key="6">
    <source>
        <dbReference type="ARBA" id="ARBA00023136"/>
    </source>
</evidence>
<evidence type="ECO:0008006" key="8">
    <source>
        <dbReference type="Google" id="ProtNLM"/>
    </source>
</evidence>
<keyword evidence="6" id="KW-0472">Membrane</keyword>